<reference evidence="1" key="1">
    <citation type="submission" date="2014-05" db="EMBL/GenBank/DDBJ databases">
        <authorList>
            <person name="Chronopoulou M."/>
        </authorList>
    </citation>
    <scope>NUCLEOTIDE SEQUENCE</scope>
    <source>
        <tissue evidence="1">Whole organism</tissue>
    </source>
</reference>
<dbReference type="AlphaFoldDB" id="A0A0K2VKJ5"/>
<name>A0A0K2VKJ5_LEPSM</name>
<feature type="non-terminal residue" evidence="1">
    <location>
        <position position="1"/>
    </location>
</feature>
<protein>
    <submittedName>
        <fullName evidence="1">Uncharacterized protein</fullName>
    </submittedName>
</protein>
<accession>A0A0K2VKJ5</accession>
<sequence>PKYTLPKINKLLFLEITGTGHLEDIENIHNQLTKPSKTINKIIYTKIVLE</sequence>
<evidence type="ECO:0000313" key="1">
    <source>
        <dbReference type="EMBL" id="CDW50983.1"/>
    </source>
</evidence>
<organism evidence="1">
    <name type="scientific">Lepeophtheirus salmonis</name>
    <name type="common">Salmon louse</name>
    <name type="synonym">Caligus salmonis</name>
    <dbReference type="NCBI Taxonomy" id="72036"/>
    <lineage>
        <taxon>Eukaryota</taxon>
        <taxon>Metazoa</taxon>
        <taxon>Ecdysozoa</taxon>
        <taxon>Arthropoda</taxon>
        <taxon>Crustacea</taxon>
        <taxon>Multicrustacea</taxon>
        <taxon>Hexanauplia</taxon>
        <taxon>Copepoda</taxon>
        <taxon>Siphonostomatoida</taxon>
        <taxon>Caligidae</taxon>
        <taxon>Lepeophtheirus</taxon>
    </lineage>
</organism>
<dbReference type="EMBL" id="HACA01033622">
    <property type="protein sequence ID" value="CDW50983.1"/>
    <property type="molecule type" value="Transcribed_RNA"/>
</dbReference>
<proteinExistence type="predicted"/>